<dbReference type="OrthoDB" id="2485468at2"/>
<comment type="caution">
    <text evidence="1">The sequence shown here is derived from an EMBL/GenBank/DDBJ whole genome shotgun (WGS) entry which is preliminary data.</text>
</comment>
<dbReference type="PANTHER" id="PTHR37841:SF1">
    <property type="entry name" value="DUF3298 DOMAIN-CONTAINING PROTEIN"/>
    <property type="match status" value="1"/>
</dbReference>
<dbReference type="InterPro" id="IPR032774">
    <property type="entry name" value="WG_beta_rep"/>
</dbReference>
<gene>
    <name evidence="1" type="ORF">EJV47_19820</name>
</gene>
<dbReference type="Proteomes" id="UP000282184">
    <property type="component" value="Unassembled WGS sequence"/>
</dbReference>
<dbReference type="AlphaFoldDB" id="A0A431TYF2"/>
<reference evidence="1 2" key="1">
    <citation type="submission" date="2018-12" db="EMBL/GenBank/DDBJ databases">
        <title>Hymenobacter gummosus sp. nov., isolated from a spring.</title>
        <authorList>
            <person name="Nie L."/>
        </authorList>
    </citation>
    <scope>NUCLEOTIDE SEQUENCE [LARGE SCALE GENOMIC DNA]</scope>
    <source>
        <strain evidence="1 2">KCTC 52166</strain>
    </source>
</reference>
<organism evidence="1 2">
    <name type="scientific">Hymenobacter gummosus</name>
    <dbReference type="NCBI Taxonomy" id="1776032"/>
    <lineage>
        <taxon>Bacteria</taxon>
        <taxon>Pseudomonadati</taxon>
        <taxon>Bacteroidota</taxon>
        <taxon>Cytophagia</taxon>
        <taxon>Cytophagales</taxon>
        <taxon>Hymenobacteraceae</taxon>
        <taxon>Hymenobacter</taxon>
    </lineage>
</organism>
<evidence type="ECO:0000313" key="1">
    <source>
        <dbReference type="EMBL" id="RTQ47148.1"/>
    </source>
</evidence>
<keyword evidence="2" id="KW-1185">Reference proteome</keyword>
<dbReference type="PANTHER" id="PTHR37841">
    <property type="entry name" value="GLR2918 PROTEIN"/>
    <property type="match status" value="1"/>
</dbReference>
<protein>
    <submittedName>
        <fullName evidence="1">WG repeat-containing protein</fullName>
    </submittedName>
</protein>
<name>A0A431TYF2_9BACT</name>
<dbReference type="Pfam" id="PF14903">
    <property type="entry name" value="WG_beta_rep"/>
    <property type="match status" value="4"/>
</dbReference>
<proteinExistence type="predicted"/>
<sequence>MPQRMGVSGCAFQLCGVRGRSFLRQDDRRKRTGASGAGEVAYLRPARFHPVSPLPMIRFARLLLALLLLGSAPSAFAQSGGEVRLVPYRKGAQWGYADRRGRVVLPLRYDEAGPFVDEIAWVRVGTLYGYIDGAGNPVTPVQYARAGTFRRGRASVQLPDGSTFDIGPSGQRLTEPAEVTEEDFLAQGDPVRQGGKVGFRFTVGSAVVPPVYDEVRDLYHDGLVLVRQGPKWGVVDNRGRLRLEPQFDAITAVEQNGYQFPVVEQQGRFGYLGPDGKLLVAPKYARAEPFEAGVARVTTPDGQTGYIDQSGREYFE</sequence>
<dbReference type="SUPFAM" id="SSF69360">
    <property type="entry name" value="Cell wall binding repeat"/>
    <property type="match status" value="1"/>
</dbReference>
<dbReference type="EMBL" id="RXOF01000013">
    <property type="protein sequence ID" value="RTQ47148.1"/>
    <property type="molecule type" value="Genomic_DNA"/>
</dbReference>
<evidence type="ECO:0000313" key="2">
    <source>
        <dbReference type="Proteomes" id="UP000282184"/>
    </source>
</evidence>
<accession>A0A431TYF2</accession>